<dbReference type="PANTHER" id="PTHR33525">
    <property type="match status" value="1"/>
</dbReference>
<dbReference type="STRING" id="1246637.MTBBW1_2160005"/>
<dbReference type="PANTHER" id="PTHR33525:SF3">
    <property type="entry name" value="RIBONUCLEASE Y"/>
    <property type="match status" value="1"/>
</dbReference>
<protein>
    <submittedName>
        <fullName evidence="2">Putative signal transduction protein</fullName>
    </submittedName>
</protein>
<dbReference type="InterPro" id="IPR052340">
    <property type="entry name" value="RNase_Y/CdgJ"/>
</dbReference>
<feature type="domain" description="HDOD" evidence="1">
    <location>
        <begin position="64"/>
        <end position="260"/>
    </location>
</feature>
<gene>
    <name evidence="2" type="ORF">MTBBW1_2160005</name>
</gene>
<sequence>MAVQTSMEKNASGRSGIELDLIKLPDLPELKPEAVGADENGSTMILLSDILDDLDKKMKSGNFLHTFTAQIEEINRMIRMKYASTKDIASVILKDVALSSRVLSIVNSSYYGHFSQKGIASISEAMVILGTEEVQQAASTLLLFEFMQDIAKSEMLKEKSLASLMRGMMARDVAEAAKYKDRDEFQLVAMLYDIGEQIILFCDPEAYQRIKRVSMGKKQDMEIVSRKLLGASFAQIGQGIVAKWGFPSPVVDAIRPFKEFRMDANLLTSDNLKRLVASFTNEMCNIDWRLDLSDRESQIEGIVRKYGNLLDVGVSMACDLLDSSLKKIENHARALKIDLKKSRFDRHGSIDKKQIGGSVGFDFESMDIKEHDDIKDVSPSLDTDRVEWINGQITKIENILKTRYKLSQVLQIIITTIYRGFFFSKIAICIMNRQKGTMESRFVLGDDYEGFGDRFLFDVSEDASDVFNKALNTGVDIIVENIHNRDDASKIPDWYLKGNFATSFSIYPLVIKQKKVGLLYVDWEKDRSHLFSNEVKHYMHQLKVMTVMAIKSSRC</sequence>
<dbReference type="InterPro" id="IPR013976">
    <property type="entry name" value="HDOD"/>
</dbReference>
<evidence type="ECO:0000313" key="2">
    <source>
        <dbReference type="EMBL" id="SLM30225.1"/>
    </source>
</evidence>
<dbReference type="OrthoDB" id="9791419at2"/>
<evidence type="ECO:0000313" key="3">
    <source>
        <dbReference type="Proteomes" id="UP000191931"/>
    </source>
</evidence>
<organism evidence="2 3">
    <name type="scientific">Desulfamplus magnetovallimortis</name>
    <dbReference type="NCBI Taxonomy" id="1246637"/>
    <lineage>
        <taxon>Bacteria</taxon>
        <taxon>Pseudomonadati</taxon>
        <taxon>Thermodesulfobacteriota</taxon>
        <taxon>Desulfobacteria</taxon>
        <taxon>Desulfobacterales</taxon>
        <taxon>Desulfobacteraceae</taxon>
        <taxon>Desulfamplus</taxon>
    </lineage>
</organism>
<reference evidence="2 3" key="1">
    <citation type="submission" date="2017-03" db="EMBL/GenBank/DDBJ databases">
        <authorList>
            <person name="Afonso C.L."/>
            <person name="Miller P.J."/>
            <person name="Scott M.A."/>
            <person name="Spackman E."/>
            <person name="Goraichik I."/>
            <person name="Dimitrov K.M."/>
            <person name="Suarez D.L."/>
            <person name="Swayne D.E."/>
        </authorList>
    </citation>
    <scope>NUCLEOTIDE SEQUENCE [LARGE SCALE GENOMIC DNA]</scope>
    <source>
        <strain evidence="2">PRJEB14757</strain>
    </source>
</reference>
<dbReference type="InterPro" id="IPR029016">
    <property type="entry name" value="GAF-like_dom_sf"/>
</dbReference>
<dbReference type="Gene3D" id="1.10.3210.10">
    <property type="entry name" value="Hypothetical protein af1432"/>
    <property type="match status" value="1"/>
</dbReference>
<dbReference type="Proteomes" id="UP000191931">
    <property type="component" value="Unassembled WGS sequence"/>
</dbReference>
<proteinExistence type="predicted"/>
<dbReference type="SUPFAM" id="SSF55781">
    <property type="entry name" value="GAF domain-like"/>
    <property type="match status" value="1"/>
</dbReference>
<dbReference type="SUPFAM" id="SSF109604">
    <property type="entry name" value="HD-domain/PDEase-like"/>
    <property type="match status" value="1"/>
</dbReference>
<keyword evidence="3" id="KW-1185">Reference proteome</keyword>
<evidence type="ECO:0000259" key="1">
    <source>
        <dbReference type="PROSITE" id="PS51833"/>
    </source>
</evidence>
<dbReference type="RefSeq" id="WP_080807931.1">
    <property type="nucleotide sequence ID" value="NZ_LT828559.1"/>
</dbReference>
<dbReference type="EMBL" id="FWEV01000131">
    <property type="protein sequence ID" value="SLM30225.1"/>
    <property type="molecule type" value="Genomic_DNA"/>
</dbReference>
<dbReference type="AlphaFoldDB" id="A0A1W1HCW8"/>
<name>A0A1W1HCW8_9BACT</name>
<dbReference type="Gene3D" id="3.30.450.40">
    <property type="match status" value="1"/>
</dbReference>
<dbReference type="PROSITE" id="PS51833">
    <property type="entry name" value="HDOD"/>
    <property type="match status" value="1"/>
</dbReference>
<accession>A0A1W1HCW8</accession>
<dbReference type="Pfam" id="PF08668">
    <property type="entry name" value="HDOD"/>
    <property type="match status" value="1"/>
</dbReference>